<protein>
    <submittedName>
        <fullName evidence="2">(northern house mosquito) hypothetical protein</fullName>
    </submittedName>
</protein>
<accession>A0A8D8HUX8</accession>
<proteinExistence type="predicted"/>
<feature type="region of interest" description="Disordered" evidence="1">
    <location>
        <begin position="53"/>
        <end position="105"/>
    </location>
</feature>
<evidence type="ECO:0000313" key="2">
    <source>
        <dbReference type="EMBL" id="CAG6540707.1"/>
    </source>
</evidence>
<dbReference type="AlphaFoldDB" id="A0A8D8HUX8"/>
<sequence>MSGTANGTAKDLKIPRGWDHESCAVYRRKHVTSQTTRWASRIEASSTTFLSLRGATRSDAPSRRPRAEFSAQSRRTPTPVLRPPQRLIPSPFTKSHSPECCQNPRWSVPVKFPTGRDGSAHSHTHLTH</sequence>
<reference evidence="2" key="1">
    <citation type="submission" date="2021-05" db="EMBL/GenBank/DDBJ databases">
        <authorList>
            <person name="Alioto T."/>
            <person name="Alioto T."/>
            <person name="Gomez Garrido J."/>
        </authorList>
    </citation>
    <scope>NUCLEOTIDE SEQUENCE</scope>
</reference>
<dbReference type="EMBL" id="HBUE01223435">
    <property type="protein sequence ID" value="CAG6540707.1"/>
    <property type="molecule type" value="Transcribed_RNA"/>
</dbReference>
<organism evidence="2">
    <name type="scientific">Culex pipiens</name>
    <name type="common">House mosquito</name>
    <dbReference type="NCBI Taxonomy" id="7175"/>
    <lineage>
        <taxon>Eukaryota</taxon>
        <taxon>Metazoa</taxon>
        <taxon>Ecdysozoa</taxon>
        <taxon>Arthropoda</taxon>
        <taxon>Hexapoda</taxon>
        <taxon>Insecta</taxon>
        <taxon>Pterygota</taxon>
        <taxon>Neoptera</taxon>
        <taxon>Endopterygota</taxon>
        <taxon>Diptera</taxon>
        <taxon>Nematocera</taxon>
        <taxon>Culicoidea</taxon>
        <taxon>Culicidae</taxon>
        <taxon>Culicinae</taxon>
        <taxon>Culicini</taxon>
        <taxon>Culex</taxon>
        <taxon>Culex</taxon>
    </lineage>
</organism>
<name>A0A8D8HUX8_CULPI</name>
<evidence type="ECO:0000256" key="1">
    <source>
        <dbReference type="SAM" id="MobiDB-lite"/>
    </source>
</evidence>
<dbReference type="EMBL" id="HBUE01330105">
    <property type="protein sequence ID" value="CAG6592778.1"/>
    <property type="molecule type" value="Transcribed_RNA"/>
</dbReference>